<keyword evidence="13" id="KW-1185">Reference proteome</keyword>
<evidence type="ECO:0000313" key="13">
    <source>
        <dbReference type="Proteomes" id="UP000232323"/>
    </source>
</evidence>
<dbReference type="AlphaFoldDB" id="A0A250WPL7"/>
<dbReference type="GO" id="GO:0003723">
    <property type="term" value="F:RNA binding"/>
    <property type="evidence" value="ECO:0007669"/>
    <property type="project" value="UniProtKB-UniRule"/>
</dbReference>
<evidence type="ECO:0000256" key="5">
    <source>
        <dbReference type="ARBA" id="ARBA00022884"/>
    </source>
</evidence>
<evidence type="ECO:0000259" key="11">
    <source>
        <dbReference type="PROSITE" id="PS51195"/>
    </source>
</evidence>
<name>A0A250WPL7_9CHLO</name>
<dbReference type="PROSITE" id="PS51194">
    <property type="entry name" value="HELICASE_CTER"/>
    <property type="match status" value="1"/>
</dbReference>
<dbReference type="GO" id="GO:0016787">
    <property type="term" value="F:hydrolase activity"/>
    <property type="evidence" value="ECO:0007669"/>
    <property type="project" value="UniProtKB-KW"/>
</dbReference>
<gene>
    <name evidence="12" type="ORF">CEUSTIGMA_g219.t1</name>
</gene>
<evidence type="ECO:0000313" key="12">
    <source>
        <dbReference type="EMBL" id="GAX72763.1"/>
    </source>
</evidence>
<dbReference type="PROSITE" id="PS51195">
    <property type="entry name" value="Q_MOTIF"/>
    <property type="match status" value="1"/>
</dbReference>
<feature type="domain" description="Helicase ATP-binding" evidence="9">
    <location>
        <begin position="140"/>
        <end position="344"/>
    </location>
</feature>
<comment type="similarity">
    <text evidence="7">Belongs to the DEAD box helicase family.</text>
</comment>
<evidence type="ECO:0000256" key="6">
    <source>
        <dbReference type="PROSITE-ProRule" id="PRU00552"/>
    </source>
</evidence>
<comment type="domain">
    <text evidence="7">The Q motif is unique to and characteristic of the DEAD box family of RNA helicases and controls ATP binding and hydrolysis.</text>
</comment>
<evidence type="ECO:0000259" key="9">
    <source>
        <dbReference type="PROSITE" id="PS51192"/>
    </source>
</evidence>
<dbReference type="EMBL" id="BEGY01000001">
    <property type="protein sequence ID" value="GAX72763.1"/>
    <property type="molecule type" value="Genomic_DNA"/>
</dbReference>
<dbReference type="Gene3D" id="3.40.50.300">
    <property type="entry name" value="P-loop containing nucleotide triphosphate hydrolases"/>
    <property type="match status" value="2"/>
</dbReference>
<dbReference type="Proteomes" id="UP000232323">
    <property type="component" value="Unassembled WGS sequence"/>
</dbReference>
<dbReference type="SUPFAM" id="SSF52540">
    <property type="entry name" value="P-loop containing nucleoside triphosphate hydrolases"/>
    <property type="match status" value="1"/>
</dbReference>
<dbReference type="OrthoDB" id="10256233at2759"/>
<dbReference type="Pfam" id="PF00270">
    <property type="entry name" value="DEAD"/>
    <property type="match status" value="1"/>
</dbReference>
<keyword evidence="1 7" id="KW-0547">Nucleotide-binding</keyword>
<protein>
    <recommendedName>
        <fullName evidence="7">ATP-dependent RNA helicase</fullName>
        <ecNumber evidence="7">3.6.4.13</ecNumber>
    </recommendedName>
</protein>
<evidence type="ECO:0000256" key="8">
    <source>
        <dbReference type="SAM" id="MobiDB-lite"/>
    </source>
</evidence>
<keyword evidence="4 7" id="KW-0067">ATP-binding</keyword>
<accession>A0A250WPL7</accession>
<keyword evidence="3 7" id="KW-0347">Helicase</keyword>
<comment type="function">
    <text evidence="7">RNA helicase.</text>
</comment>
<proteinExistence type="inferred from homology"/>
<sequence>MTSSQMVMQRYCSGHGQSLSRLQSRCLAGKKQHVLKRSCICGSLGKNEDFVGDPVVKPAKDFRGDLQNISDKNQLQTILASAISAEDYLLAGAIRDRLEQVMGGRPGRIDWASLDLPEWLSDRLERLGYKFPTEIQRRAASVLLGEYDATIQSETGSGKTLSFLVPILARMLYAPDIFPDDLLGPQAIVVVPTMELGVQICLLAYRLFGGSLSQGQPGNEANMFTYTGPKGIQVRGLLNKEEIVMSKGTPYLSATHLLVATPEALMEVYTGEDRLPLLDYLRILCIDEFDECLKSSSEATMLLLSCAAKNSTFGSKPQVVLVGATLSSDQVSLAVSSGWLVDPISIQVGETGSIPTGLKHRFIVCDSSRRLTTLVRMLRLDLELQQAEKSQVRTIVFARSPEDAAQFVEPLRSALWSEHNISLLLPPGSPLPSPAAGSNENRLQGAMEGSRELPRSNPADPETAAAASHELAGSTPFSATDSIHALLSFRDKKSSLLVCTSSAARGLDLPAVSHVYNLGMPPDAPQYLHRAGRAGRIGSTTGGTITSIIHPEDVTSFMALMEQLKLQPEELSYDTLGAPLLHADDVNGSNEKGYEKLRKGLEDIFNLM</sequence>
<feature type="domain" description="Helicase C-terminal" evidence="10">
    <location>
        <begin position="379"/>
        <end position="579"/>
    </location>
</feature>
<dbReference type="SMART" id="SM00490">
    <property type="entry name" value="HELICc"/>
    <property type="match status" value="1"/>
</dbReference>
<dbReference type="EC" id="3.6.4.13" evidence="7"/>
<dbReference type="SMART" id="SM00487">
    <property type="entry name" value="DEXDc"/>
    <property type="match status" value="1"/>
</dbReference>
<evidence type="ECO:0000256" key="4">
    <source>
        <dbReference type="ARBA" id="ARBA00022840"/>
    </source>
</evidence>
<comment type="caution">
    <text evidence="12">The sequence shown here is derived from an EMBL/GenBank/DDBJ whole genome shotgun (WGS) entry which is preliminary data.</text>
</comment>
<evidence type="ECO:0000259" key="10">
    <source>
        <dbReference type="PROSITE" id="PS51194"/>
    </source>
</evidence>
<evidence type="ECO:0000256" key="2">
    <source>
        <dbReference type="ARBA" id="ARBA00022801"/>
    </source>
</evidence>
<organism evidence="12 13">
    <name type="scientific">Chlamydomonas eustigma</name>
    <dbReference type="NCBI Taxonomy" id="1157962"/>
    <lineage>
        <taxon>Eukaryota</taxon>
        <taxon>Viridiplantae</taxon>
        <taxon>Chlorophyta</taxon>
        <taxon>core chlorophytes</taxon>
        <taxon>Chlorophyceae</taxon>
        <taxon>CS clade</taxon>
        <taxon>Chlamydomonadales</taxon>
        <taxon>Chlamydomonadaceae</taxon>
        <taxon>Chlamydomonas</taxon>
    </lineage>
</organism>
<evidence type="ECO:0000256" key="3">
    <source>
        <dbReference type="ARBA" id="ARBA00022806"/>
    </source>
</evidence>
<dbReference type="PANTHER" id="PTHR24031">
    <property type="entry name" value="RNA HELICASE"/>
    <property type="match status" value="1"/>
</dbReference>
<dbReference type="InterPro" id="IPR001650">
    <property type="entry name" value="Helicase_C-like"/>
</dbReference>
<dbReference type="GO" id="GO:0003724">
    <property type="term" value="F:RNA helicase activity"/>
    <property type="evidence" value="ECO:0007669"/>
    <property type="project" value="UniProtKB-EC"/>
</dbReference>
<keyword evidence="2 7" id="KW-0378">Hydrolase</keyword>
<dbReference type="PROSITE" id="PS51192">
    <property type="entry name" value="HELICASE_ATP_BIND_1"/>
    <property type="match status" value="1"/>
</dbReference>
<keyword evidence="5 7" id="KW-0694">RNA-binding</keyword>
<dbReference type="Pfam" id="PF00271">
    <property type="entry name" value="Helicase_C"/>
    <property type="match status" value="1"/>
</dbReference>
<dbReference type="STRING" id="1157962.A0A250WPL7"/>
<dbReference type="InterPro" id="IPR011545">
    <property type="entry name" value="DEAD/DEAH_box_helicase_dom"/>
</dbReference>
<dbReference type="InterPro" id="IPR014014">
    <property type="entry name" value="RNA_helicase_DEAD_Q_motif"/>
</dbReference>
<feature type="region of interest" description="Disordered" evidence="8">
    <location>
        <begin position="427"/>
        <end position="473"/>
    </location>
</feature>
<comment type="catalytic activity">
    <reaction evidence="7">
        <text>ATP + H2O = ADP + phosphate + H(+)</text>
        <dbReference type="Rhea" id="RHEA:13065"/>
        <dbReference type="ChEBI" id="CHEBI:15377"/>
        <dbReference type="ChEBI" id="CHEBI:15378"/>
        <dbReference type="ChEBI" id="CHEBI:30616"/>
        <dbReference type="ChEBI" id="CHEBI:43474"/>
        <dbReference type="ChEBI" id="CHEBI:456216"/>
        <dbReference type="EC" id="3.6.4.13"/>
    </reaction>
</comment>
<evidence type="ECO:0000256" key="1">
    <source>
        <dbReference type="ARBA" id="ARBA00022741"/>
    </source>
</evidence>
<evidence type="ECO:0000256" key="7">
    <source>
        <dbReference type="RuleBase" id="RU365068"/>
    </source>
</evidence>
<dbReference type="InterPro" id="IPR014001">
    <property type="entry name" value="Helicase_ATP-bd"/>
</dbReference>
<feature type="short sequence motif" description="Q motif" evidence="6">
    <location>
        <begin position="109"/>
        <end position="137"/>
    </location>
</feature>
<reference evidence="12 13" key="1">
    <citation type="submission" date="2017-08" db="EMBL/GenBank/DDBJ databases">
        <title>Acidophilic green algal genome provides insights into adaptation to an acidic environment.</title>
        <authorList>
            <person name="Hirooka S."/>
            <person name="Hirose Y."/>
            <person name="Kanesaki Y."/>
            <person name="Higuchi S."/>
            <person name="Fujiwara T."/>
            <person name="Onuma R."/>
            <person name="Era A."/>
            <person name="Ohbayashi R."/>
            <person name="Uzuka A."/>
            <person name="Nozaki H."/>
            <person name="Yoshikawa H."/>
            <person name="Miyagishima S.Y."/>
        </authorList>
    </citation>
    <scope>NUCLEOTIDE SEQUENCE [LARGE SCALE GENOMIC DNA]</scope>
    <source>
        <strain evidence="12 13">NIES-2499</strain>
    </source>
</reference>
<dbReference type="GO" id="GO:0005524">
    <property type="term" value="F:ATP binding"/>
    <property type="evidence" value="ECO:0007669"/>
    <property type="project" value="UniProtKB-UniRule"/>
</dbReference>
<feature type="domain" description="DEAD-box RNA helicase Q" evidence="11">
    <location>
        <begin position="109"/>
        <end position="137"/>
    </location>
</feature>
<dbReference type="InterPro" id="IPR027417">
    <property type="entry name" value="P-loop_NTPase"/>
</dbReference>